<dbReference type="EMBL" id="CAUEEQ010012281">
    <property type="protein sequence ID" value="CAJ0936373.1"/>
    <property type="molecule type" value="Genomic_DNA"/>
</dbReference>
<dbReference type="CDD" id="cd10442">
    <property type="entry name" value="GIY-YIG_PLEs"/>
    <property type="match status" value="1"/>
</dbReference>
<evidence type="ECO:0000313" key="4">
    <source>
        <dbReference type="EMBL" id="CAJ0936373.1"/>
    </source>
</evidence>
<protein>
    <recommendedName>
        <fullName evidence="6">Reverse transcriptase domain-containing protein</fullName>
    </recommendedName>
</protein>
<dbReference type="PANTHER" id="PTHR21301:SF12">
    <property type="match status" value="1"/>
</dbReference>
<feature type="domain" description="Reverse transcriptase" evidence="3">
    <location>
        <begin position="386"/>
        <end position="630"/>
    </location>
</feature>
<dbReference type="PANTHER" id="PTHR21301">
    <property type="entry name" value="REVERSE TRANSCRIPTASE"/>
    <property type="match status" value="1"/>
</dbReference>
<dbReference type="PROSITE" id="PS50878">
    <property type="entry name" value="RT_POL"/>
    <property type="match status" value="1"/>
</dbReference>
<feature type="domain" description="GIY-YIG" evidence="2">
    <location>
        <begin position="830"/>
        <end position="929"/>
    </location>
</feature>
<dbReference type="InterPro" id="IPR000477">
    <property type="entry name" value="RT_dom"/>
</dbReference>
<dbReference type="Pfam" id="PF26215">
    <property type="entry name" value="HTH_animal"/>
    <property type="match status" value="1"/>
</dbReference>
<name>A0ABN9L981_9NEOB</name>
<reference evidence="4" key="1">
    <citation type="submission" date="2023-07" db="EMBL/GenBank/DDBJ databases">
        <authorList>
            <person name="Stuckert A."/>
        </authorList>
    </citation>
    <scope>NUCLEOTIDE SEQUENCE</scope>
</reference>
<accession>A0ABN9L981</accession>
<proteinExistence type="predicted"/>
<evidence type="ECO:0008006" key="6">
    <source>
        <dbReference type="Google" id="ProtNLM"/>
    </source>
</evidence>
<gene>
    <name evidence="4" type="ORF">RIMI_LOCUS6722546</name>
</gene>
<dbReference type="Gene3D" id="3.30.420.10">
    <property type="entry name" value="Ribonuclease H-like superfamily/Ribonuclease H"/>
    <property type="match status" value="1"/>
</dbReference>
<dbReference type="InterPro" id="IPR036397">
    <property type="entry name" value="RNaseH_sf"/>
</dbReference>
<dbReference type="InterPro" id="IPR058912">
    <property type="entry name" value="HTH_animal"/>
</dbReference>
<dbReference type="InterPro" id="IPR038717">
    <property type="entry name" value="Tc1-like_DDE_dom"/>
</dbReference>
<dbReference type="Pfam" id="PF00078">
    <property type="entry name" value="RVT_1"/>
    <property type="match status" value="1"/>
</dbReference>
<keyword evidence="5" id="KW-1185">Reference proteome</keyword>
<feature type="region of interest" description="Disordered" evidence="1">
    <location>
        <begin position="157"/>
        <end position="184"/>
    </location>
</feature>
<dbReference type="Proteomes" id="UP001176940">
    <property type="component" value="Unassembled WGS sequence"/>
</dbReference>
<evidence type="ECO:0000259" key="2">
    <source>
        <dbReference type="PROSITE" id="PS50164"/>
    </source>
</evidence>
<organism evidence="4 5">
    <name type="scientific">Ranitomeya imitator</name>
    <name type="common">mimic poison frog</name>
    <dbReference type="NCBI Taxonomy" id="111125"/>
    <lineage>
        <taxon>Eukaryota</taxon>
        <taxon>Metazoa</taxon>
        <taxon>Chordata</taxon>
        <taxon>Craniata</taxon>
        <taxon>Vertebrata</taxon>
        <taxon>Euteleostomi</taxon>
        <taxon>Amphibia</taxon>
        <taxon>Batrachia</taxon>
        <taxon>Anura</taxon>
        <taxon>Neobatrachia</taxon>
        <taxon>Hyloidea</taxon>
        <taxon>Dendrobatidae</taxon>
        <taxon>Dendrobatinae</taxon>
        <taxon>Ranitomeya</taxon>
    </lineage>
</organism>
<evidence type="ECO:0000313" key="5">
    <source>
        <dbReference type="Proteomes" id="UP001176940"/>
    </source>
</evidence>
<sequence>MKSEDYQHILQHNVGPSVRKLDLPQRSWVFQQDNDPKHTSKSTRKWFERKHWRLLRWPAMSPDLNPIEHLWRDLKMAVWRRHPSNIRDLEQFAKEEWSKIPAEHCKKLTDGYQKRRAHISPYQMIPEVLCSFVTNNRFIEKFRNLGICVMFANDRAPPSMNPPRKTRRSRRHRTGSRQNDDQIAGTETPNIVYNISSYCLSPSEMNLLQKGLTFCPVSRFNSFLLDQELHQFFRTLRLKAHFLGLPSIPLVEASLQSSFALKDLNLRIPSSFQPPRTYHPVEIFIEDIKVVLESIENGNLRIKHNLSIEEFRSLQSLKARKELIIKPADKGGAIVVLDRTYYMDEIRSQLRDTNTYLPISSNPSFDKAREIKHLTSHYFQLGIIDQKLVEFLNNQHPVIPVFYTLPKVHKDLARPPGRPIVASTNSLLSPLAITMDKILSPLVPLTQSYLKDTTHFLKSLRDLGVLPKGCTLVTMDVNSLYTSIEHQKGMEAVKLFLMQHTNFSNDQLAFCRDLLSLILTKIFFLFEDQFFFQIKGTAMGSNVAPPYANIFMDYFEKSFVYPHFLFTAHILYWRRFIDDIFFVWTGTSEDLLLFHNDLNSSISGLSFTIHSDQHSVNILDTTITIMSNGTLESDLYVKTTDRNSLLLYTSSHRSHTKKALPKSQHDRINRIVSDPEIRFRCHREMDNKFKSRGYPNKILGSMNFGAQSEFRCPKLQRLAFVNTFHPFNSQINRCILKLWNVLQRAYPQVPEFLNKPIICHKRTQNLRNHLVRADVGPSRELKQQFLSTPRNGTFPCLSCLQCSNITKGDSFTHPRSGRRFPIQGHYTCDSTYVIYLIKCPCGLGYVGETTQHIRDRISQHKSTIRCGRTLLPIPAHFLECKHQVSQLRYQIIDHVPIMRRGGDRIKKLKEREWFWIYSLQTLSPLGLNREYEFSH</sequence>
<comment type="caution">
    <text evidence="4">The sequence shown here is derived from an EMBL/GenBank/DDBJ whole genome shotgun (WGS) entry which is preliminary data.</text>
</comment>
<evidence type="ECO:0000259" key="3">
    <source>
        <dbReference type="PROSITE" id="PS50878"/>
    </source>
</evidence>
<dbReference type="InterPro" id="IPR000305">
    <property type="entry name" value="GIY-YIG_endonuc"/>
</dbReference>
<evidence type="ECO:0000256" key="1">
    <source>
        <dbReference type="SAM" id="MobiDB-lite"/>
    </source>
</evidence>
<dbReference type="Pfam" id="PF13358">
    <property type="entry name" value="DDE_3"/>
    <property type="match status" value="1"/>
</dbReference>
<feature type="compositionally biased region" description="Basic residues" evidence="1">
    <location>
        <begin position="164"/>
        <end position="175"/>
    </location>
</feature>
<dbReference type="PROSITE" id="PS50164">
    <property type="entry name" value="GIY_YIG"/>
    <property type="match status" value="1"/>
</dbReference>